<reference evidence="10" key="1">
    <citation type="submission" date="2016-10" db="EMBL/GenBank/DDBJ databases">
        <authorList>
            <person name="Varghese N."/>
            <person name="Submissions S."/>
        </authorList>
    </citation>
    <scope>NUCLEOTIDE SEQUENCE [LARGE SCALE GENOMIC DNA]</scope>
    <source>
        <strain evidence="10">DSM 45237</strain>
    </source>
</reference>
<evidence type="ECO:0000256" key="4">
    <source>
        <dbReference type="ARBA" id="ARBA00022777"/>
    </source>
</evidence>
<dbReference type="Pfam" id="PF17042">
    <property type="entry name" value="NBD_C"/>
    <property type="match status" value="1"/>
</dbReference>
<dbReference type="AlphaFoldDB" id="A0A1H5PPP7"/>
<keyword evidence="10" id="KW-1185">Reference proteome</keyword>
<gene>
    <name evidence="9" type="ORF">SAMN04488561_5083</name>
</gene>
<evidence type="ECO:0000256" key="5">
    <source>
        <dbReference type="ARBA" id="ARBA00022840"/>
    </source>
</evidence>
<evidence type="ECO:0000259" key="8">
    <source>
        <dbReference type="Pfam" id="PF17042"/>
    </source>
</evidence>
<dbReference type="InterPro" id="IPR010737">
    <property type="entry name" value="4-carb_acid_sugar_kinase_N"/>
</dbReference>
<dbReference type="RefSeq" id="WP_069109106.1">
    <property type="nucleotide sequence ID" value="NZ_FNUC01000004.1"/>
</dbReference>
<dbReference type="InterPro" id="IPR037051">
    <property type="entry name" value="4-carb_acid_sugar_kinase_N_sf"/>
</dbReference>
<organism evidence="9 10">
    <name type="scientific">Jiangella alba</name>
    <dbReference type="NCBI Taxonomy" id="561176"/>
    <lineage>
        <taxon>Bacteria</taxon>
        <taxon>Bacillati</taxon>
        <taxon>Actinomycetota</taxon>
        <taxon>Actinomycetes</taxon>
        <taxon>Jiangellales</taxon>
        <taxon>Jiangellaceae</taxon>
        <taxon>Jiangella</taxon>
    </lineage>
</organism>
<feature type="domain" description="Four-carbon acid sugar kinase nucleotide binding" evidence="8">
    <location>
        <begin position="256"/>
        <end position="415"/>
    </location>
</feature>
<dbReference type="STRING" id="561176.SAMN04488561_5083"/>
<protein>
    <submittedName>
        <fullName evidence="9">Uncharacterized conserved protein YgbK, DUF1537 family</fullName>
    </submittedName>
</protein>
<dbReference type="Pfam" id="PF07005">
    <property type="entry name" value="SBD_N"/>
    <property type="match status" value="1"/>
</dbReference>
<sequence length="442" mass="44005">MTTAALLVIADDLTGANAAAAGFARAGLRSVTAGADQPPGVVAELASRYDAVVVSTDARHASGPEAAGRATAVVRAGWPVRLVCNRVDSTLRGNVGATTAAVLAAVTAESGRRAVALCAPAHPEAGRQTVEGRQLLDGVRLEDTELARDPRSPVRRSEVALLLGEQADLRIAELPLSLVTGGTAALADGVRDRLAAGADVIVADALTLEHLDRTAAAAVAAGGDDVVWVGVDPGPASVALARALGIAGSAEGAPLLAVSGSATGLTRLQLARLRAARRVTVVPAAPSDSGPVPDVDATAAALSHALAAAGAADVVLLASVLDDADVVGITPDDAPLLPAALARVARRALETRAVDGLFATGGDLAAALFAELGAYGLDVETEVEPLAVAGTVVGGPWAGLPVVTKGGLIGSADTIVGCGDHLRATAEATRRRVHAAQSRTPQ</sequence>
<keyword evidence="6" id="KW-0119">Carbohydrate metabolism</keyword>
<dbReference type="InterPro" id="IPR031475">
    <property type="entry name" value="NBD_C"/>
</dbReference>
<name>A0A1H5PPP7_9ACTN</name>
<dbReference type="EMBL" id="FNUC01000004">
    <property type="protein sequence ID" value="SEF15800.1"/>
    <property type="molecule type" value="Genomic_DNA"/>
</dbReference>
<evidence type="ECO:0000256" key="1">
    <source>
        <dbReference type="ARBA" id="ARBA00005715"/>
    </source>
</evidence>
<dbReference type="OrthoDB" id="153193at2"/>
<evidence type="ECO:0000313" key="10">
    <source>
        <dbReference type="Proteomes" id="UP000181980"/>
    </source>
</evidence>
<dbReference type="GO" id="GO:0005524">
    <property type="term" value="F:ATP binding"/>
    <property type="evidence" value="ECO:0007669"/>
    <property type="project" value="UniProtKB-KW"/>
</dbReference>
<dbReference type="Gene3D" id="3.40.50.10840">
    <property type="entry name" value="Putative sugar-binding, N-terminal domain"/>
    <property type="match status" value="1"/>
</dbReference>
<dbReference type="SUPFAM" id="SSF142764">
    <property type="entry name" value="YgbK-like"/>
    <property type="match status" value="1"/>
</dbReference>
<evidence type="ECO:0000256" key="6">
    <source>
        <dbReference type="ARBA" id="ARBA00023277"/>
    </source>
</evidence>
<keyword evidence="3" id="KW-0547">Nucleotide-binding</keyword>
<proteinExistence type="inferred from homology"/>
<evidence type="ECO:0000313" key="9">
    <source>
        <dbReference type="EMBL" id="SEF15800.1"/>
    </source>
</evidence>
<evidence type="ECO:0000259" key="7">
    <source>
        <dbReference type="Pfam" id="PF07005"/>
    </source>
</evidence>
<keyword evidence="4" id="KW-0418">Kinase</keyword>
<dbReference type="InterPro" id="IPR042213">
    <property type="entry name" value="NBD_C_sf"/>
</dbReference>
<feature type="domain" description="Four-carbon acid sugar kinase N-terminal" evidence="7">
    <location>
        <begin position="6"/>
        <end position="230"/>
    </location>
</feature>
<evidence type="ECO:0000256" key="2">
    <source>
        <dbReference type="ARBA" id="ARBA00022679"/>
    </source>
</evidence>
<keyword evidence="5" id="KW-0067">ATP-binding</keyword>
<comment type="similarity">
    <text evidence="1">Belongs to the four-carbon acid sugar kinase family.</text>
</comment>
<dbReference type="Proteomes" id="UP000181980">
    <property type="component" value="Unassembled WGS sequence"/>
</dbReference>
<accession>A0A1H5PPP7</accession>
<evidence type="ECO:0000256" key="3">
    <source>
        <dbReference type="ARBA" id="ARBA00022741"/>
    </source>
</evidence>
<keyword evidence="2" id="KW-0808">Transferase</keyword>
<dbReference type="Gene3D" id="3.40.980.20">
    <property type="entry name" value="Four-carbon acid sugar kinase, nucleotide binding domain"/>
    <property type="match status" value="1"/>
</dbReference>
<dbReference type="GO" id="GO:0016301">
    <property type="term" value="F:kinase activity"/>
    <property type="evidence" value="ECO:0007669"/>
    <property type="project" value="UniProtKB-KW"/>
</dbReference>